<dbReference type="Proteomes" id="UP000886595">
    <property type="component" value="Unassembled WGS sequence"/>
</dbReference>
<evidence type="ECO:0000313" key="2">
    <source>
        <dbReference type="EMBL" id="KAG2314778.1"/>
    </source>
</evidence>
<evidence type="ECO:0000313" key="3">
    <source>
        <dbReference type="Proteomes" id="UP000886595"/>
    </source>
</evidence>
<dbReference type="EMBL" id="JAAMPC010000004">
    <property type="protein sequence ID" value="KAG2314778.1"/>
    <property type="molecule type" value="Genomic_DNA"/>
</dbReference>
<reference evidence="2 3" key="1">
    <citation type="submission" date="2020-02" db="EMBL/GenBank/DDBJ databases">
        <authorList>
            <person name="Ma Q."/>
            <person name="Huang Y."/>
            <person name="Song X."/>
            <person name="Pei D."/>
        </authorList>
    </citation>
    <scope>NUCLEOTIDE SEQUENCE [LARGE SCALE GENOMIC DNA]</scope>
    <source>
        <strain evidence="2">Sxm20200214</strain>
        <tissue evidence="2">Leaf</tissue>
    </source>
</reference>
<organism evidence="2 3">
    <name type="scientific">Brassica carinata</name>
    <name type="common">Ethiopian mustard</name>
    <name type="synonym">Abyssinian cabbage</name>
    <dbReference type="NCBI Taxonomy" id="52824"/>
    <lineage>
        <taxon>Eukaryota</taxon>
        <taxon>Viridiplantae</taxon>
        <taxon>Streptophyta</taxon>
        <taxon>Embryophyta</taxon>
        <taxon>Tracheophyta</taxon>
        <taxon>Spermatophyta</taxon>
        <taxon>Magnoliopsida</taxon>
        <taxon>eudicotyledons</taxon>
        <taxon>Gunneridae</taxon>
        <taxon>Pentapetalae</taxon>
        <taxon>rosids</taxon>
        <taxon>malvids</taxon>
        <taxon>Brassicales</taxon>
        <taxon>Brassicaceae</taxon>
        <taxon>Brassiceae</taxon>
        <taxon>Brassica</taxon>
    </lineage>
</organism>
<name>A0A8X7VMX3_BRACI</name>
<keyword evidence="3" id="KW-1185">Reference proteome</keyword>
<protein>
    <submittedName>
        <fullName evidence="2">Uncharacterized protein</fullName>
    </submittedName>
</protein>
<gene>
    <name evidence="2" type="ORF">Bca52824_017900</name>
</gene>
<accession>A0A8X7VMX3</accession>
<comment type="caution">
    <text evidence="2">The sequence shown here is derived from an EMBL/GenBank/DDBJ whole genome shotgun (WGS) entry which is preliminary data.</text>
</comment>
<feature type="compositionally biased region" description="Basic and acidic residues" evidence="1">
    <location>
        <begin position="45"/>
        <end position="61"/>
    </location>
</feature>
<evidence type="ECO:0000256" key="1">
    <source>
        <dbReference type="SAM" id="MobiDB-lite"/>
    </source>
</evidence>
<proteinExistence type="predicted"/>
<dbReference type="AlphaFoldDB" id="A0A8X7VMX3"/>
<sequence length="61" mass="7313">MGELGVTEEELYLRRIRKVVEVSIKLLQPPPSSCFSKNKSQNLNQKREGEREREHSRWEMR</sequence>
<feature type="compositionally biased region" description="Polar residues" evidence="1">
    <location>
        <begin position="33"/>
        <end position="44"/>
    </location>
</feature>
<feature type="region of interest" description="Disordered" evidence="1">
    <location>
        <begin position="28"/>
        <end position="61"/>
    </location>
</feature>